<name>A0ABS6SH22_9SPHN</name>
<keyword evidence="1" id="KW-1133">Transmembrane helix</keyword>
<organism evidence="2 3">
    <name type="scientific">Pacificimonas pallii</name>
    <dbReference type="NCBI Taxonomy" id="2827236"/>
    <lineage>
        <taxon>Bacteria</taxon>
        <taxon>Pseudomonadati</taxon>
        <taxon>Pseudomonadota</taxon>
        <taxon>Alphaproteobacteria</taxon>
        <taxon>Sphingomonadales</taxon>
        <taxon>Sphingosinicellaceae</taxon>
        <taxon>Pacificimonas</taxon>
    </lineage>
</organism>
<proteinExistence type="predicted"/>
<accession>A0ABS6SH22</accession>
<keyword evidence="3" id="KW-1185">Reference proteome</keyword>
<keyword evidence="1" id="KW-0472">Membrane</keyword>
<dbReference type="Proteomes" id="UP000722336">
    <property type="component" value="Unassembled WGS sequence"/>
</dbReference>
<dbReference type="RefSeq" id="WP_218446019.1">
    <property type="nucleotide sequence ID" value="NZ_JAGSPA010000003.1"/>
</dbReference>
<keyword evidence="1" id="KW-0812">Transmembrane</keyword>
<reference evidence="2 3" key="1">
    <citation type="submission" date="2021-04" db="EMBL/GenBank/DDBJ databases">
        <authorList>
            <person name="Pira H."/>
            <person name="Risdian C."/>
            <person name="Wink J."/>
        </authorList>
    </citation>
    <scope>NUCLEOTIDE SEQUENCE [LARGE SCALE GENOMIC DNA]</scope>
    <source>
        <strain evidence="2 3">WHA3</strain>
    </source>
</reference>
<sequence>MDGVLYAFAIFGAGFGFGVWWTKRGQVPADPEAAARAAAQMRTEDRLHVSTLIKEGRKIDAIREVRSRTRCGLKEAKEIADHLEASDPATGIG</sequence>
<gene>
    <name evidence="2" type="ORF">KCG44_10395</name>
</gene>
<dbReference type="EMBL" id="JAGSPA010000003">
    <property type="protein sequence ID" value="MBV7257191.1"/>
    <property type="molecule type" value="Genomic_DNA"/>
</dbReference>
<evidence type="ECO:0000313" key="3">
    <source>
        <dbReference type="Proteomes" id="UP000722336"/>
    </source>
</evidence>
<evidence type="ECO:0000313" key="2">
    <source>
        <dbReference type="EMBL" id="MBV7257191.1"/>
    </source>
</evidence>
<evidence type="ECO:0008006" key="4">
    <source>
        <dbReference type="Google" id="ProtNLM"/>
    </source>
</evidence>
<protein>
    <recommendedName>
        <fullName evidence="4">Ribosomal protein L7/L12 C-terminal domain-containing protein</fullName>
    </recommendedName>
</protein>
<comment type="caution">
    <text evidence="2">The sequence shown here is derived from an EMBL/GenBank/DDBJ whole genome shotgun (WGS) entry which is preliminary data.</text>
</comment>
<evidence type="ECO:0000256" key="1">
    <source>
        <dbReference type="SAM" id="Phobius"/>
    </source>
</evidence>
<feature type="transmembrane region" description="Helical" evidence="1">
    <location>
        <begin position="6"/>
        <end position="22"/>
    </location>
</feature>